<feature type="domain" description="DUF6314" evidence="1">
    <location>
        <begin position="40"/>
        <end position="99"/>
    </location>
</feature>
<evidence type="ECO:0000313" key="3">
    <source>
        <dbReference type="Proteomes" id="UP000033661"/>
    </source>
</evidence>
<dbReference type="AlphaFoldDB" id="A0A0F3QC55"/>
<dbReference type="Pfam" id="PF19834">
    <property type="entry name" value="DUF6314"/>
    <property type="match status" value="1"/>
</dbReference>
<evidence type="ECO:0000259" key="1">
    <source>
        <dbReference type="Pfam" id="PF19834"/>
    </source>
</evidence>
<accession>A0A0F3QC55</accession>
<proteinExistence type="predicted"/>
<dbReference type="Proteomes" id="UP000033661">
    <property type="component" value="Unassembled WGS sequence"/>
</dbReference>
<dbReference type="EMBL" id="LAOI01000001">
    <property type="protein sequence ID" value="KJV89852.1"/>
    <property type="molecule type" value="Genomic_DNA"/>
</dbReference>
<comment type="caution">
    <text evidence="2">The sequence shown here is derived from an EMBL/GenBank/DDBJ whole genome shotgun (WGS) entry which is preliminary data.</text>
</comment>
<keyword evidence="3" id="KW-1185">Reference proteome</keyword>
<name>A0A0F3QC55_RICBE</name>
<organism evidence="2 3">
    <name type="scientific">Rickettsia bellii str. RML An4</name>
    <dbReference type="NCBI Taxonomy" id="1359193"/>
    <lineage>
        <taxon>Bacteria</taxon>
        <taxon>Pseudomonadati</taxon>
        <taxon>Pseudomonadota</taxon>
        <taxon>Alphaproteobacteria</taxon>
        <taxon>Rickettsiales</taxon>
        <taxon>Rickettsiaceae</taxon>
        <taxon>Rickettsieae</taxon>
        <taxon>Rickettsia</taxon>
        <taxon>belli group</taxon>
    </lineage>
</organism>
<gene>
    <name evidence="2" type="ORF">RBEAN4_0841</name>
</gene>
<protein>
    <recommendedName>
        <fullName evidence="1">DUF6314 domain-containing protein</fullName>
    </recommendedName>
</protein>
<dbReference type="InterPro" id="IPR045632">
    <property type="entry name" value="DUF6314"/>
</dbReference>
<reference evidence="2 3" key="1">
    <citation type="submission" date="2015-02" db="EMBL/GenBank/DDBJ databases">
        <title>Genome Sequencing of Rickettsiales.</title>
        <authorList>
            <person name="Daugherty S.C."/>
            <person name="Su Q."/>
            <person name="Abolude K."/>
            <person name="Beier-Sexton M."/>
            <person name="Carlyon J.A."/>
            <person name="Carter R."/>
            <person name="Day N.P."/>
            <person name="Dumler S.J."/>
            <person name="Dyachenko V."/>
            <person name="Godinez A."/>
            <person name="Kurtti T.J."/>
            <person name="Lichay M."/>
            <person name="Mullins K.E."/>
            <person name="Ott S."/>
            <person name="Pappas-Brown V."/>
            <person name="Paris D.H."/>
            <person name="Patel P."/>
            <person name="Richards A.L."/>
            <person name="Sadzewicz L."/>
            <person name="Sears K."/>
            <person name="Seidman D."/>
            <person name="Sengamalay N."/>
            <person name="Stenos J."/>
            <person name="Tallon L.J."/>
            <person name="Vincent G."/>
            <person name="Fraser C.M."/>
            <person name="Munderloh U."/>
            <person name="Dunning-Hotopp J.C."/>
        </authorList>
    </citation>
    <scope>NUCLEOTIDE SEQUENCE [LARGE SCALE GENOMIC DNA]</scope>
    <source>
        <strain evidence="2 3">RML An4</strain>
    </source>
</reference>
<dbReference type="PATRIC" id="fig|1359193.3.peg.813"/>
<sequence>MFYQLDFINNIYSNDLDNWNVKQGSSTHSLYLIGEHVSSSKFCRANSSKQKSITATGRHLCGKDHYNATYIFLDPNSFTLNYHILGPEKNYNINSSFTRI</sequence>
<evidence type="ECO:0000313" key="2">
    <source>
        <dbReference type="EMBL" id="KJV89852.1"/>
    </source>
</evidence>